<sequence>MALMTMMRERMHVVLWALLAVFLLSMAIGGLVGGADILSHLSGRVDPGRVIARINGLDISPDRFSQLVSQQLEQTRASGQKVNDFQIQRARDTAWDNLLQDILVSQEVERMEITASDEEVLFHLTNNPPPFLQANEQFQTDGQFDPDKYKTAISNPQGDEWVRIEDFMRTTFIPNYKLQQYLNQSVVITNRELRTEFIKKNINYTV</sequence>
<dbReference type="PANTHER" id="PTHR47529">
    <property type="entry name" value="PEPTIDYL-PROLYL CIS-TRANS ISOMERASE D"/>
    <property type="match status" value="1"/>
</dbReference>
<dbReference type="GO" id="GO:0005886">
    <property type="term" value="C:plasma membrane"/>
    <property type="evidence" value="ECO:0007669"/>
    <property type="project" value="UniProtKB-SubCell"/>
</dbReference>
<evidence type="ECO:0000256" key="1">
    <source>
        <dbReference type="ARBA" id="ARBA00004236"/>
    </source>
</evidence>
<evidence type="ECO:0000256" key="2">
    <source>
        <dbReference type="ARBA" id="ARBA00022475"/>
    </source>
</evidence>
<dbReference type="PANTHER" id="PTHR47529:SF1">
    <property type="entry name" value="PERIPLASMIC CHAPERONE PPID"/>
    <property type="match status" value="1"/>
</dbReference>
<evidence type="ECO:0000256" key="4">
    <source>
        <dbReference type="ARBA" id="ARBA00023186"/>
    </source>
</evidence>
<protein>
    <recommendedName>
        <fullName evidence="6">Peptidylprolyl isomerase</fullName>
    </recommendedName>
</protein>
<evidence type="ECO:0000256" key="3">
    <source>
        <dbReference type="ARBA" id="ARBA00023136"/>
    </source>
</evidence>
<proteinExistence type="predicted"/>
<keyword evidence="2" id="KW-1003">Cell membrane</keyword>
<feature type="non-terminal residue" evidence="5">
    <location>
        <position position="206"/>
    </location>
</feature>
<name>A0A381W279_9ZZZZ</name>
<reference evidence="5" key="1">
    <citation type="submission" date="2018-05" db="EMBL/GenBank/DDBJ databases">
        <authorList>
            <person name="Lanie J.A."/>
            <person name="Ng W.-L."/>
            <person name="Kazmierczak K.M."/>
            <person name="Andrzejewski T.M."/>
            <person name="Davidsen T.M."/>
            <person name="Wayne K.J."/>
            <person name="Tettelin H."/>
            <person name="Glass J.I."/>
            <person name="Rusch D."/>
            <person name="Podicherti R."/>
            <person name="Tsui H.-C.T."/>
            <person name="Winkler M.E."/>
        </authorList>
    </citation>
    <scope>NUCLEOTIDE SEQUENCE</scope>
</reference>
<accession>A0A381W279</accession>
<dbReference type="Gene3D" id="1.10.4030.10">
    <property type="entry name" value="Porin chaperone SurA, peptide-binding domain"/>
    <property type="match status" value="1"/>
</dbReference>
<dbReference type="InterPro" id="IPR027304">
    <property type="entry name" value="Trigger_fact/SurA_dom_sf"/>
</dbReference>
<evidence type="ECO:0008006" key="6">
    <source>
        <dbReference type="Google" id="ProtNLM"/>
    </source>
</evidence>
<keyword evidence="3" id="KW-0472">Membrane</keyword>
<evidence type="ECO:0000313" key="5">
    <source>
        <dbReference type="EMBL" id="SVA46003.1"/>
    </source>
</evidence>
<dbReference type="SUPFAM" id="SSF109998">
    <property type="entry name" value="Triger factor/SurA peptide-binding domain-like"/>
    <property type="match status" value="1"/>
</dbReference>
<dbReference type="InterPro" id="IPR052029">
    <property type="entry name" value="PpiD_chaperone"/>
</dbReference>
<keyword evidence="4" id="KW-0143">Chaperone</keyword>
<comment type="subcellular location">
    <subcellularLocation>
        <location evidence="1">Cell membrane</location>
    </subcellularLocation>
</comment>
<organism evidence="5">
    <name type="scientific">marine metagenome</name>
    <dbReference type="NCBI Taxonomy" id="408172"/>
    <lineage>
        <taxon>unclassified sequences</taxon>
        <taxon>metagenomes</taxon>
        <taxon>ecological metagenomes</taxon>
    </lineage>
</organism>
<dbReference type="AlphaFoldDB" id="A0A381W279"/>
<gene>
    <name evidence="5" type="ORF">METZ01_LOCUS98857</name>
</gene>
<dbReference type="Pfam" id="PF13623">
    <property type="entry name" value="SurA_N_2"/>
    <property type="match status" value="1"/>
</dbReference>
<dbReference type="EMBL" id="UINC01010332">
    <property type="protein sequence ID" value="SVA46003.1"/>
    <property type="molecule type" value="Genomic_DNA"/>
</dbReference>